<organism evidence="1 2">
    <name type="scientific">Nesidiocoris tenuis</name>
    <dbReference type="NCBI Taxonomy" id="355587"/>
    <lineage>
        <taxon>Eukaryota</taxon>
        <taxon>Metazoa</taxon>
        <taxon>Ecdysozoa</taxon>
        <taxon>Arthropoda</taxon>
        <taxon>Hexapoda</taxon>
        <taxon>Insecta</taxon>
        <taxon>Pterygota</taxon>
        <taxon>Neoptera</taxon>
        <taxon>Paraneoptera</taxon>
        <taxon>Hemiptera</taxon>
        <taxon>Heteroptera</taxon>
        <taxon>Panheteroptera</taxon>
        <taxon>Cimicomorpha</taxon>
        <taxon>Miridae</taxon>
        <taxon>Dicyphina</taxon>
        <taxon>Nesidiocoris</taxon>
    </lineage>
</organism>
<keyword evidence="2" id="KW-1185">Reference proteome</keyword>
<accession>A0A6H5G4P4</accession>
<protein>
    <submittedName>
        <fullName evidence="1">Uncharacterized protein</fullName>
    </submittedName>
</protein>
<dbReference type="AlphaFoldDB" id="A0A6H5G4P4"/>
<dbReference type="Proteomes" id="UP000479000">
    <property type="component" value="Unassembled WGS sequence"/>
</dbReference>
<dbReference type="EMBL" id="CADCXU010005869">
    <property type="protein sequence ID" value="CAA9997501.1"/>
    <property type="molecule type" value="Genomic_DNA"/>
</dbReference>
<name>A0A6H5G4P4_9HEMI</name>
<evidence type="ECO:0000313" key="2">
    <source>
        <dbReference type="Proteomes" id="UP000479000"/>
    </source>
</evidence>
<sequence length="65" mass="7651">MAKIEICPIPAQKHNINCFEIKMLFPSRSTKHNSMDQVCNGFSSLGRFHYWQALRSIHRKTVFQK</sequence>
<evidence type="ECO:0000313" key="1">
    <source>
        <dbReference type="EMBL" id="CAA9997501.1"/>
    </source>
</evidence>
<gene>
    <name evidence="1" type="ORF">NTEN_LOCUS3795</name>
</gene>
<proteinExistence type="predicted"/>
<reference evidence="1 2" key="1">
    <citation type="submission" date="2020-02" db="EMBL/GenBank/DDBJ databases">
        <authorList>
            <person name="Ferguson B K."/>
        </authorList>
    </citation>
    <scope>NUCLEOTIDE SEQUENCE [LARGE SCALE GENOMIC DNA]</scope>
</reference>